<dbReference type="AlphaFoldDB" id="A0A0F9K9N9"/>
<comment type="caution">
    <text evidence="1">The sequence shown here is derived from an EMBL/GenBank/DDBJ whole genome shotgun (WGS) entry which is preliminary data.</text>
</comment>
<accession>A0A0F9K9N9</accession>
<evidence type="ECO:0000313" key="1">
    <source>
        <dbReference type="EMBL" id="KKM18808.1"/>
    </source>
</evidence>
<dbReference type="EMBL" id="LAZR01014139">
    <property type="protein sequence ID" value="KKM18808.1"/>
    <property type="molecule type" value="Genomic_DNA"/>
</dbReference>
<evidence type="ECO:0008006" key="2">
    <source>
        <dbReference type="Google" id="ProtNLM"/>
    </source>
</evidence>
<sequence>MSFPLSQAKSNVSVRIVHNPYIRLSELGWIEGKVVQVFKKGLFLLEGGCNMFAINYGQTSQILVEAKDGLE</sequence>
<protein>
    <recommendedName>
        <fullName evidence="2">Ferrous iron transporter FeoA domain-containing protein</fullName>
    </recommendedName>
</protein>
<proteinExistence type="predicted"/>
<organism evidence="1">
    <name type="scientific">marine sediment metagenome</name>
    <dbReference type="NCBI Taxonomy" id="412755"/>
    <lineage>
        <taxon>unclassified sequences</taxon>
        <taxon>metagenomes</taxon>
        <taxon>ecological metagenomes</taxon>
    </lineage>
</organism>
<gene>
    <name evidence="1" type="ORF">LCGC14_1661970</name>
</gene>
<name>A0A0F9K9N9_9ZZZZ</name>
<reference evidence="1" key="1">
    <citation type="journal article" date="2015" name="Nature">
        <title>Complex archaea that bridge the gap between prokaryotes and eukaryotes.</title>
        <authorList>
            <person name="Spang A."/>
            <person name="Saw J.H."/>
            <person name="Jorgensen S.L."/>
            <person name="Zaremba-Niedzwiedzka K."/>
            <person name="Martijn J."/>
            <person name="Lind A.E."/>
            <person name="van Eijk R."/>
            <person name="Schleper C."/>
            <person name="Guy L."/>
            <person name="Ettema T.J."/>
        </authorList>
    </citation>
    <scope>NUCLEOTIDE SEQUENCE</scope>
</reference>